<feature type="binding site" evidence="7">
    <location>
        <position position="174"/>
    </location>
    <ligand>
        <name>3-phosphoshikimate</name>
        <dbReference type="ChEBI" id="CHEBI:145989"/>
    </ligand>
</feature>
<proteinExistence type="inferred from homology"/>
<comment type="subunit">
    <text evidence="7">Monomer.</text>
</comment>
<dbReference type="EC" id="2.5.1.19" evidence="7"/>
<dbReference type="Gene3D" id="3.65.10.10">
    <property type="entry name" value="Enolpyruvate transferase domain"/>
    <property type="match status" value="2"/>
</dbReference>
<feature type="binding site" evidence="7">
    <location>
        <position position="344"/>
    </location>
    <ligand>
        <name>3-phosphoshikimate</name>
        <dbReference type="ChEBI" id="CHEBI:145989"/>
    </ligand>
</feature>
<dbReference type="EMBL" id="CP070496">
    <property type="protein sequence ID" value="QSB04451.1"/>
    <property type="molecule type" value="Genomic_DNA"/>
</dbReference>
<dbReference type="InterPro" id="IPR036968">
    <property type="entry name" value="Enolpyruvate_Tfrase_sf"/>
</dbReference>
<dbReference type="InterPro" id="IPR001986">
    <property type="entry name" value="Enolpyruvate_Tfrase_dom"/>
</dbReference>
<keyword evidence="3 7" id="KW-0028">Amino-acid biosynthesis</keyword>
<feature type="binding site" evidence="7">
    <location>
        <position position="31"/>
    </location>
    <ligand>
        <name>phosphoenolpyruvate</name>
        <dbReference type="ChEBI" id="CHEBI:58702"/>
    </ligand>
</feature>
<dbReference type="CDD" id="cd01556">
    <property type="entry name" value="EPSP_synthase"/>
    <property type="match status" value="1"/>
</dbReference>
<comment type="function">
    <text evidence="7">Catalyzes the transfer of the enolpyruvyl moiety of phosphoenolpyruvate (PEP) to the 5-hydroxyl of shikimate-3-phosphate (S3P) to produce enolpyruvyl shikimate-3-phosphate and inorganic phosphate.</text>
</comment>
<feature type="binding site" evidence="7">
    <location>
        <position position="389"/>
    </location>
    <ligand>
        <name>phosphoenolpyruvate</name>
        <dbReference type="ChEBI" id="CHEBI:58702"/>
    </ligand>
</feature>
<dbReference type="KEGG" id="nav:JQS30_11720"/>
<comment type="pathway">
    <text evidence="1 7">Metabolic intermediate biosynthesis; chorismate biosynthesis; chorismate from D-erythrose 4-phosphate and phosphoenolpyruvate: step 6/7.</text>
</comment>
<protein>
    <recommendedName>
        <fullName evidence="7">3-phosphoshikimate 1-carboxyvinyltransferase</fullName>
        <ecNumber evidence="7">2.5.1.19</ecNumber>
    </recommendedName>
    <alternativeName>
        <fullName evidence="7">5-enolpyruvylshikimate-3-phosphate synthase</fullName>
        <shortName evidence="7">EPSP synthase</shortName>
        <shortName evidence="7">EPSPS</shortName>
    </alternativeName>
</protein>
<dbReference type="GO" id="GO:0009423">
    <property type="term" value="P:chorismate biosynthetic process"/>
    <property type="evidence" value="ECO:0007669"/>
    <property type="project" value="UniProtKB-UniRule"/>
</dbReference>
<evidence type="ECO:0000256" key="6">
    <source>
        <dbReference type="ARBA" id="ARBA00044633"/>
    </source>
</evidence>
<comment type="caution">
    <text evidence="7">Lacks conserved residue(s) required for the propagation of feature annotation.</text>
</comment>
<dbReference type="AlphaFoldDB" id="A0A895XF33"/>
<feature type="domain" description="Enolpyruvate transferase" evidence="8">
    <location>
        <begin position="17"/>
        <end position="422"/>
    </location>
</feature>
<name>A0A895XF33_9ACTN</name>
<organism evidence="9 10">
    <name type="scientific">Natronoglycomyces albus</name>
    <dbReference type="NCBI Taxonomy" id="2811108"/>
    <lineage>
        <taxon>Bacteria</taxon>
        <taxon>Bacillati</taxon>
        <taxon>Actinomycetota</taxon>
        <taxon>Actinomycetes</taxon>
        <taxon>Glycomycetales</taxon>
        <taxon>Glycomycetaceae</taxon>
        <taxon>Natronoglycomyces</taxon>
    </lineage>
</organism>
<feature type="binding site" evidence="7">
    <location>
        <position position="100"/>
    </location>
    <ligand>
        <name>phosphoenolpyruvate</name>
        <dbReference type="ChEBI" id="CHEBI:58702"/>
    </ligand>
</feature>
<gene>
    <name evidence="7 9" type="primary">aroA</name>
    <name evidence="9" type="ORF">JQS30_11720</name>
</gene>
<evidence type="ECO:0000256" key="7">
    <source>
        <dbReference type="HAMAP-Rule" id="MF_00210"/>
    </source>
</evidence>
<keyword evidence="10" id="KW-1185">Reference proteome</keyword>
<accession>A0A895XF33</accession>
<evidence type="ECO:0000259" key="8">
    <source>
        <dbReference type="Pfam" id="PF00275"/>
    </source>
</evidence>
<dbReference type="Proteomes" id="UP000662939">
    <property type="component" value="Chromosome"/>
</dbReference>
<evidence type="ECO:0000313" key="10">
    <source>
        <dbReference type="Proteomes" id="UP000662939"/>
    </source>
</evidence>
<keyword evidence="4 7" id="KW-0808">Transferase</keyword>
<feature type="binding site" evidence="7">
    <location>
        <position position="176"/>
    </location>
    <ligand>
        <name>3-phosphoshikimate</name>
        <dbReference type="ChEBI" id="CHEBI:145989"/>
    </ligand>
</feature>
<dbReference type="GO" id="GO:0008652">
    <property type="term" value="P:amino acid biosynthetic process"/>
    <property type="evidence" value="ECO:0007669"/>
    <property type="project" value="UniProtKB-KW"/>
</dbReference>
<dbReference type="GO" id="GO:0003866">
    <property type="term" value="F:3-phosphoshikimate 1-carboxyvinyltransferase activity"/>
    <property type="evidence" value="ECO:0007669"/>
    <property type="project" value="UniProtKB-UniRule"/>
</dbReference>
<evidence type="ECO:0000256" key="5">
    <source>
        <dbReference type="ARBA" id="ARBA00023141"/>
    </source>
</evidence>
<dbReference type="InterPro" id="IPR023193">
    <property type="entry name" value="EPSP_synthase_CS"/>
</dbReference>
<dbReference type="HAMAP" id="MF_00210">
    <property type="entry name" value="EPSP_synth"/>
    <property type="match status" value="1"/>
</dbReference>
<keyword evidence="7" id="KW-0963">Cytoplasm</keyword>
<comment type="subcellular location">
    <subcellularLocation>
        <location evidence="7">Cytoplasm</location>
    </subcellularLocation>
</comment>
<feature type="binding site" evidence="7">
    <location>
        <position position="175"/>
    </location>
    <ligand>
        <name>3-phosphoshikimate</name>
        <dbReference type="ChEBI" id="CHEBI:145989"/>
    </ligand>
</feature>
<dbReference type="NCBIfam" id="TIGR01356">
    <property type="entry name" value="aroA"/>
    <property type="match status" value="1"/>
</dbReference>
<feature type="binding site" evidence="7">
    <location>
        <position position="317"/>
    </location>
    <ligand>
        <name>3-phosphoshikimate</name>
        <dbReference type="ChEBI" id="CHEBI:145989"/>
    </ligand>
</feature>
<dbReference type="RefSeq" id="WP_213170448.1">
    <property type="nucleotide sequence ID" value="NZ_CP070496.1"/>
</dbReference>
<evidence type="ECO:0000256" key="1">
    <source>
        <dbReference type="ARBA" id="ARBA00004811"/>
    </source>
</evidence>
<sequence>MTDTAAPAEQAWTAPTATRPLNARVRLPGSKSQMARALILTATATSPSTIVRPLYSRDSLLMVEAMRSLGARIDTTNEDRWTVEPATFDGDVDIDCGLSGTVMRFVPPVAALAHGQVRFDGDPHARKRPNSGVIAALRALGVTVEDGGEAALPFTVLGKGTVRGGEVIVDASQTSQLISGLLLAAPRFEQGIDIRHEGPPVPSAPYLHMAAHMLREAGAEVEISANRWRVSPARLPGREWIIEPDLQNAAPFLAAPLIAGGSVTVEGWPQTTTQPGALLPDILADMGAQVSRDEDALTVTGGTEISGIDLDLSHASELTPTLAALCAFADGPSHIQGVAHIRGHETDRIAALARELSGAGSEVLETDDGLIIHPQPLRDTTFHTYADHRIAHAGALLGLGVDGVELTDVACTSKTMPEFVAVWESMMGARP</sequence>
<dbReference type="PANTHER" id="PTHR21090">
    <property type="entry name" value="AROM/DEHYDROQUINATE SYNTHASE"/>
    <property type="match status" value="1"/>
</dbReference>
<dbReference type="GO" id="GO:0009073">
    <property type="term" value="P:aromatic amino acid family biosynthetic process"/>
    <property type="evidence" value="ECO:0007669"/>
    <property type="project" value="UniProtKB-KW"/>
</dbReference>
<feature type="binding site" evidence="7">
    <location>
        <position position="203"/>
    </location>
    <ligand>
        <name>3-phosphoshikimate</name>
        <dbReference type="ChEBI" id="CHEBI:145989"/>
    </ligand>
</feature>
<evidence type="ECO:0000256" key="4">
    <source>
        <dbReference type="ARBA" id="ARBA00022679"/>
    </source>
</evidence>
<dbReference type="InterPro" id="IPR013792">
    <property type="entry name" value="RNA3'P_cycl/enolpyr_Trfase_a/b"/>
</dbReference>
<feature type="binding site" evidence="7">
    <location>
        <position position="176"/>
    </location>
    <ligand>
        <name>phosphoenolpyruvate</name>
        <dbReference type="ChEBI" id="CHEBI:58702"/>
    </ligand>
</feature>
<reference evidence="9" key="1">
    <citation type="submission" date="2021-02" db="EMBL/GenBank/DDBJ databases">
        <title>Natronoglycomyces albus gen. nov., sp. nov, a haloalkaliphilic actinobacterium from a soda solonchak soil.</title>
        <authorList>
            <person name="Sorokin D.Y."/>
            <person name="Khijniak T.V."/>
            <person name="Zakharycheva A.P."/>
            <person name="Boueva O.V."/>
            <person name="Ariskina E.V."/>
            <person name="Hahnke R.L."/>
            <person name="Bunk B."/>
            <person name="Sproer C."/>
            <person name="Schumann P."/>
            <person name="Evtushenko L.I."/>
            <person name="Kublanov I.V."/>
        </authorList>
    </citation>
    <scope>NUCLEOTIDE SEQUENCE</scope>
    <source>
        <strain evidence="9">DSM 106290</strain>
    </source>
</reference>
<dbReference type="FunFam" id="3.65.10.10:FF:000011">
    <property type="entry name" value="3-phosphoshikimate 1-carboxyvinyltransferase"/>
    <property type="match status" value="1"/>
</dbReference>
<feature type="binding site" evidence="7">
    <location>
        <position position="348"/>
    </location>
    <ligand>
        <name>phosphoenolpyruvate</name>
        <dbReference type="ChEBI" id="CHEBI:58702"/>
    </ligand>
</feature>
<comment type="similarity">
    <text evidence="2 7">Belongs to the EPSP synthase family.</text>
</comment>
<feature type="binding site" evidence="7">
    <location>
        <position position="128"/>
    </location>
    <ligand>
        <name>phosphoenolpyruvate</name>
        <dbReference type="ChEBI" id="CHEBI:58702"/>
    </ligand>
</feature>
<feature type="active site" description="Proton acceptor" evidence="7">
    <location>
        <position position="317"/>
    </location>
</feature>
<dbReference type="Pfam" id="PF00275">
    <property type="entry name" value="EPSP_synthase"/>
    <property type="match status" value="1"/>
</dbReference>
<feature type="binding site" evidence="7">
    <location>
        <position position="32"/>
    </location>
    <ligand>
        <name>3-phosphoshikimate</name>
        <dbReference type="ChEBI" id="CHEBI:145989"/>
    </ligand>
</feature>
<dbReference type="GO" id="GO:0005737">
    <property type="term" value="C:cytoplasm"/>
    <property type="evidence" value="ECO:0007669"/>
    <property type="project" value="UniProtKB-SubCell"/>
</dbReference>
<dbReference type="PANTHER" id="PTHR21090:SF5">
    <property type="entry name" value="PENTAFUNCTIONAL AROM POLYPEPTIDE"/>
    <property type="match status" value="1"/>
</dbReference>
<evidence type="ECO:0000256" key="3">
    <source>
        <dbReference type="ARBA" id="ARBA00022605"/>
    </source>
</evidence>
<dbReference type="PROSITE" id="PS00104">
    <property type="entry name" value="EPSP_SYNTHASE_1"/>
    <property type="match status" value="1"/>
</dbReference>
<feature type="binding site" evidence="7">
    <location>
        <position position="414"/>
    </location>
    <ligand>
        <name>phosphoenolpyruvate</name>
        <dbReference type="ChEBI" id="CHEBI:58702"/>
    </ligand>
</feature>
<evidence type="ECO:0000256" key="2">
    <source>
        <dbReference type="ARBA" id="ARBA00009948"/>
    </source>
</evidence>
<comment type="catalytic activity">
    <reaction evidence="6">
        <text>3-phosphoshikimate + phosphoenolpyruvate = 5-O-(1-carboxyvinyl)-3-phosphoshikimate + phosphate</text>
        <dbReference type="Rhea" id="RHEA:21256"/>
        <dbReference type="ChEBI" id="CHEBI:43474"/>
        <dbReference type="ChEBI" id="CHEBI:57701"/>
        <dbReference type="ChEBI" id="CHEBI:58702"/>
        <dbReference type="ChEBI" id="CHEBI:145989"/>
        <dbReference type="EC" id="2.5.1.19"/>
    </reaction>
    <physiologicalReaction direction="left-to-right" evidence="6">
        <dbReference type="Rhea" id="RHEA:21257"/>
    </physiologicalReaction>
</comment>
<feature type="binding site" evidence="7">
    <location>
        <position position="36"/>
    </location>
    <ligand>
        <name>3-phosphoshikimate</name>
        <dbReference type="ChEBI" id="CHEBI:145989"/>
    </ligand>
</feature>
<dbReference type="PIRSF" id="PIRSF000505">
    <property type="entry name" value="EPSPS"/>
    <property type="match status" value="1"/>
</dbReference>
<keyword evidence="5 7" id="KW-0057">Aromatic amino acid biosynthesis</keyword>
<evidence type="ECO:0000313" key="9">
    <source>
        <dbReference type="EMBL" id="QSB04451.1"/>
    </source>
</evidence>
<dbReference type="SUPFAM" id="SSF55205">
    <property type="entry name" value="EPT/RTPC-like"/>
    <property type="match status" value="1"/>
</dbReference>
<dbReference type="UniPathway" id="UPA00053">
    <property type="reaction ID" value="UER00089"/>
</dbReference>
<dbReference type="InterPro" id="IPR006264">
    <property type="entry name" value="EPSP_synthase"/>
</dbReference>
<dbReference type="PROSITE" id="PS00885">
    <property type="entry name" value="EPSP_SYNTHASE_2"/>
    <property type="match status" value="1"/>
</dbReference>
<feature type="binding site" evidence="7">
    <location>
        <position position="31"/>
    </location>
    <ligand>
        <name>3-phosphoshikimate</name>
        <dbReference type="ChEBI" id="CHEBI:145989"/>
    </ligand>
</feature>